<evidence type="ECO:0000313" key="3">
    <source>
        <dbReference type="Proteomes" id="UP000014634"/>
    </source>
</evidence>
<accession>A0AA87NT17</accession>
<protein>
    <submittedName>
        <fullName evidence="2">Uncharacterized protein</fullName>
    </submittedName>
</protein>
<feature type="transmembrane region" description="Helical" evidence="1">
    <location>
        <begin position="21"/>
        <end position="42"/>
    </location>
</feature>
<keyword evidence="1" id="KW-0472">Membrane</keyword>
<evidence type="ECO:0000313" key="2">
    <source>
        <dbReference type="EMBL" id="EPF27881.1"/>
    </source>
</evidence>
<dbReference type="RefSeq" id="WP_016523942.1">
    <property type="nucleotide sequence ID" value="NZ_KE332517.1"/>
</dbReference>
<dbReference type="Proteomes" id="UP000014634">
    <property type="component" value="Unassembled WGS sequence"/>
</dbReference>
<feature type="transmembrane region" description="Helical" evidence="1">
    <location>
        <begin position="212"/>
        <end position="234"/>
    </location>
</feature>
<evidence type="ECO:0000256" key="1">
    <source>
        <dbReference type="SAM" id="Phobius"/>
    </source>
</evidence>
<keyword evidence="1" id="KW-1133">Transmembrane helix</keyword>
<feature type="transmembrane region" description="Helical" evidence="1">
    <location>
        <begin position="48"/>
        <end position="71"/>
    </location>
</feature>
<name>A0AA87NT17_TREMD</name>
<feature type="transmembrane region" description="Helical" evidence="1">
    <location>
        <begin position="180"/>
        <end position="200"/>
    </location>
</feature>
<comment type="caution">
    <text evidence="2">The sequence shown here is derived from an EMBL/GenBank/DDBJ whole genome shotgun (WGS) entry which is preliminary data.</text>
</comment>
<dbReference type="EMBL" id="ATFE01000014">
    <property type="protein sequence ID" value="EPF27881.1"/>
    <property type="molecule type" value="Genomic_DNA"/>
</dbReference>
<reference evidence="2 3" key="1">
    <citation type="submission" date="2013-04" db="EMBL/GenBank/DDBJ databases">
        <title>The Genome Sequence of Treponema medium ATCC 700293.</title>
        <authorList>
            <consortium name="The Broad Institute Genomics Platform"/>
            <person name="Earl A."/>
            <person name="Ward D."/>
            <person name="Feldgarden M."/>
            <person name="Gevers D."/>
            <person name="Leonetti C."/>
            <person name="Blanton J.M."/>
            <person name="Dewhirst F.E."/>
            <person name="Izard J."/>
            <person name="Walker B."/>
            <person name="Young S."/>
            <person name="Zeng Q."/>
            <person name="Gargeya S."/>
            <person name="Fitzgerald M."/>
            <person name="Haas B."/>
            <person name="Abouelleil A."/>
            <person name="Allen A.W."/>
            <person name="Alvarado L."/>
            <person name="Arachchi H.M."/>
            <person name="Berlin A.M."/>
            <person name="Chapman S.B."/>
            <person name="Gainer-Dewar J."/>
            <person name="Goldberg J."/>
            <person name="Griggs A."/>
            <person name="Gujja S."/>
            <person name="Hansen M."/>
            <person name="Howarth C."/>
            <person name="Imamovic A."/>
            <person name="Ireland A."/>
            <person name="Larimer J."/>
            <person name="McCowan C."/>
            <person name="Murphy C."/>
            <person name="Pearson M."/>
            <person name="Poon T.W."/>
            <person name="Priest M."/>
            <person name="Roberts A."/>
            <person name="Saif S."/>
            <person name="Shea T."/>
            <person name="Sisk P."/>
            <person name="Sykes S."/>
            <person name="Wortman J."/>
            <person name="Nusbaum C."/>
            <person name="Birren B."/>
        </authorList>
    </citation>
    <scope>NUCLEOTIDE SEQUENCE [LARGE SCALE GENOMIC DNA]</scope>
    <source>
        <strain evidence="2 3">ATCC 700293</strain>
    </source>
</reference>
<proteinExistence type="predicted"/>
<feature type="transmembrane region" description="Helical" evidence="1">
    <location>
        <begin position="83"/>
        <end position="113"/>
    </location>
</feature>
<keyword evidence="1" id="KW-0812">Transmembrane</keyword>
<feature type="transmembrane region" description="Helical" evidence="1">
    <location>
        <begin position="133"/>
        <end position="159"/>
    </location>
</feature>
<dbReference type="AlphaFoldDB" id="A0AA87NT17"/>
<organism evidence="2 3">
    <name type="scientific">Treponema medium ATCC 700293</name>
    <dbReference type="NCBI Taxonomy" id="1125700"/>
    <lineage>
        <taxon>Bacteria</taxon>
        <taxon>Pseudomonadati</taxon>
        <taxon>Spirochaetota</taxon>
        <taxon>Spirochaetia</taxon>
        <taxon>Spirochaetales</taxon>
        <taxon>Treponemataceae</taxon>
        <taxon>Treponema</taxon>
    </lineage>
</organism>
<sequence>MKQFINLIRSIVSDMKLLGKPFINYTLVYIGLAVVSNIMSMFTGSNEAVNSFITLLILAVAVLQTAAIVYFQRAYIKQQIGNVVFNSIFAVILHLYVIYLIQLIIITIPVAVVMLTFHSAQPEASGFASVMDWIGKGVVFILLLYWFSRLVFVPTILVYKKESMKMKHIIAESKAIFKKNFFVVLPFFFILYATAFYAGFTIMDNPQYTPSLARVIVLTCNAYISSILYCKLVINYQLQMASRYLPQTTGTQE</sequence>
<gene>
    <name evidence="2" type="ORF">HMPREF9195_02011</name>
</gene>